<evidence type="ECO:0000256" key="3">
    <source>
        <dbReference type="ARBA" id="ARBA00012362"/>
    </source>
</evidence>
<comment type="pathway">
    <text evidence="2">Amino-acid biosynthesis; L-tryptophan biosynthesis; L-tryptophan from chorismate: step 4/5.</text>
</comment>
<keyword evidence="7" id="KW-0456">Lyase</keyword>
<accession>A0A380FFH9</accession>
<evidence type="ECO:0000256" key="1">
    <source>
        <dbReference type="ARBA" id="ARBA00001633"/>
    </source>
</evidence>
<dbReference type="InterPro" id="IPR011060">
    <property type="entry name" value="RibuloseP-bd_barrel"/>
</dbReference>
<dbReference type="SUPFAM" id="SSF51366">
    <property type="entry name" value="Ribulose-phoshate binding barrel"/>
    <property type="match status" value="1"/>
</dbReference>
<reference evidence="9 10" key="1">
    <citation type="submission" date="2018-06" db="EMBL/GenBank/DDBJ databases">
        <authorList>
            <consortium name="Pathogen Informatics"/>
            <person name="Doyle S."/>
        </authorList>
    </citation>
    <scope>NUCLEOTIDE SEQUENCE [LARGE SCALE GENOMIC DNA]</scope>
    <source>
        <strain evidence="9 10">NCTC12195</strain>
    </source>
</reference>
<dbReference type="InterPro" id="IPR013785">
    <property type="entry name" value="Aldolase_TIM"/>
</dbReference>
<dbReference type="Proteomes" id="UP000255277">
    <property type="component" value="Unassembled WGS sequence"/>
</dbReference>
<dbReference type="UniPathway" id="UPA00035">
    <property type="reaction ID" value="UER00043"/>
</dbReference>
<gene>
    <name evidence="9" type="primary">trpC_4</name>
    <name evidence="9" type="ORF">NCTC12195_02418</name>
</gene>
<evidence type="ECO:0000256" key="7">
    <source>
        <dbReference type="ARBA" id="ARBA00023239"/>
    </source>
</evidence>
<dbReference type="GO" id="GO:0004425">
    <property type="term" value="F:indole-3-glycerol-phosphate synthase activity"/>
    <property type="evidence" value="ECO:0007669"/>
    <property type="project" value="UniProtKB-EC"/>
</dbReference>
<dbReference type="InterPro" id="IPR013798">
    <property type="entry name" value="Indole-3-glycerol_P_synth_dom"/>
</dbReference>
<evidence type="ECO:0000256" key="5">
    <source>
        <dbReference type="ARBA" id="ARBA00022822"/>
    </source>
</evidence>
<proteinExistence type="predicted"/>
<evidence type="ECO:0000313" key="10">
    <source>
        <dbReference type="Proteomes" id="UP000255277"/>
    </source>
</evidence>
<dbReference type="Gene3D" id="3.20.20.70">
    <property type="entry name" value="Aldolase class I"/>
    <property type="match status" value="1"/>
</dbReference>
<evidence type="ECO:0000256" key="2">
    <source>
        <dbReference type="ARBA" id="ARBA00004696"/>
    </source>
</evidence>
<evidence type="ECO:0000313" key="9">
    <source>
        <dbReference type="EMBL" id="SUM32967.1"/>
    </source>
</evidence>
<evidence type="ECO:0000256" key="6">
    <source>
        <dbReference type="ARBA" id="ARBA00023141"/>
    </source>
</evidence>
<feature type="domain" description="Indole-3-glycerol phosphate synthase" evidence="8">
    <location>
        <begin position="6"/>
        <end position="52"/>
    </location>
</feature>
<protein>
    <recommendedName>
        <fullName evidence="3">indole-3-glycerol-phosphate synthase</fullName>
        <ecNumber evidence="3">4.1.1.48</ecNumber>
    </recommendedName>
</protein>
<comment type="catalytic activity">
    <reaction evidence="1">
        <text>1-(2-carboxyphenylamino)-1-deoxy-D-ribulose 5-phosphate + H(+) = (1S,2R)-1-C-(indol-3-yl)glycerol 3-phosphate + CO2 + H2O</text>
        <dbReference type="Rhea" id="RHEA:23476"/>
        <dbReference type="ChEBI" id="CHEBI:15377"/>
        <dbReference type="ChEBI" id="CHEBI:15378"/>
        <dbReference type="ChEBI" id="CHEBI:16526"/>
        <dbReference type="ChEBI" id="CHEBI:58613"/>
        <dbReference type="ChEBI" id="CHEBI:58866"/>
        <dbReference type="EC" id="4.1.1.48"/>
    </reaction>
</comment>
<dbReference type="EMBL" id="UHDK01000001">
    <property type="protein sequence ID" value="SUM32967.1"/>
    <property type="molecule type" value="Genomic_DNA"/>
</dbReference>
<keyword evidence="5" id="KW-0822">Tryptophan biosynthesis</keyword>
<keyword evidence="4" id="KW-0028">Amino-acid biosynthesis</keyword>
<organism evidence="9 10">
    <name type="scientific">Staphylococcus gallinarum</name>
    <dbReference type="NCBI Taxonomy" id="1293"/>
    <lineage>
        <taxon>Bacteria</taxon>
        <taxon>Bacillati</taxon>
        <taxon>Bacillota</taxon>
        <taxon>Bacilli</taxon>
        <taxon>Bacillales</taxon>
        <taxon>Staphylococcaceae</taxon>
        <taxon>Staphylococcus</taxon>
    </lineage>
</organism>
<evidence type="ECO:0000256" key="4">
    <source>
        <dbReference type="ARBA" id="ARBA00022605"/>
    </source>
</evidence>
<dbReference type="Pfam" id="PF00218">
    <property type="entry name" value="IGPS"/>
    <property type="match status" value="1"/>
</dbReference>
<sequence>MKYYKIKKSGYFYISESGIHDKQDVENIVDSGIDGLLIGESLMKSDKLNEFLPSLKLDKVKS</sequence>
<dbReference type="AlphaFoldDB" id="A0A380FFH9"/>
<evidence type="ECO:0000259" key="8">
    <source>
        <dbReference type="Pfam" id="PF00218"/>
    </source>
</evidence>
<name>A0A380FFH9_STAGA</name>
<dbReference type="EC" id="4.1.1.48" evidence="3"/>
<keyword evidence="6" id="KW-0057">Aromatic amino acid biosynthesis</keyword>
<dbReference type="GO" id="GO:0000162">
    <property type="term" value="P:L-tryptophan biosynthetic process"/>
    <property type="evidence" value="ECO:0007669"/>
    <property type="project" value="UniProtKB-UniPathway"/>
</dbReference>